<reference evidence="3" key="1">
    <citation type="submission" date="2016-11" db="UniProtKB">
        <authorList>
            <consortium name="WormBaseParasite"/>
        </authorList>
    </citation>
    <scope>IDENTIFICATION</scope>
</reference>
<evidence type="ECO:0000313" key="3">
    <source>
        <dbReference type="WBParaSite" id="Hba_02669"/>
    </source>
</evidence>
<keyword evidence="1" id="KW-0812">Transmembrane</keyword>
<dbReference type="WBParaSite" id="Hba_02669">
    <property type="protein sequence ID" value="Hba_02669"/>
    <property type="gene ID" value="Hba_02669"/>
</dbReference>
<feature type="transmembrane region" description="Helical" evidence="1">
    <location>
        <begin position="45"/>
        <end position="67"/>
    </location>
</feature>
<dbReference type="AlphaFoldDB" id="A0A1I7WD46"/>
<keyword evidence="2" id="KW-1185">Reference proteome</keyword>
<keyword evidence="1" id="KW-1133">Transmembrane helix</keyword>
<protein>
    <submittedName>
        <fullName evidence="3">NADH dehydrogenase subunit 1</fullName>
    </submittedName>
</protein>
<accession>A0A1I7WD46</accession>
<keyword evidence="1" id="KW-0472">Membrane</keyword>
<dbReference type="Proteomes" id="UP000095283">
    <property type="component" value="Unplaced"/>
</dbReference>
<evidence type="ECO:0000256" key="1">
    <source>
        <dbReference type="SAM" id="Phobius"/>
    </source>
</evidence>
<evidence type="ECO:0000313" key="2">
    <source>
        <dbReference type="Proteomes" id="UP000095283"/>
    </source>
</evidence>
<organism evidence="2 3">
    <name type="scientific">Heterorhabditis bacteriophora</name>
    <name type="common">Entomopathogenic nematode worm</name>
    <dbReference type="NCBI Taxonomy" id="37862"/>
    <lineage>
        <taxon>Eukaryota</taxon>
        <taxon>Metazoa</taxon>
        <taxon>Ecdysozoa</taxon>
        <taxon>Nematoda</taxon>
        <taxon>Chromadorea</taxon>
        <taxon>Rhabditida</taxon>
        <taxon>Rhabditina</taxon>
        <taxon>Rhabditomorpha</taxon>
        <taxon>Strongyloidea</taxon>
        <taxon>Heterorhabditidae</taxon>
        <taxon>Heterorhabditis</taxon>
    </lineage>
</organism>
<sequence>MIIFIVLKYCFCNFKTKSFSFIGFLQALLDGVKLSFLLVPGVSFIVIYMECILLFFLCLIGFSVYTTLIRVSLNMVSKFLMRLLFLYIILILFNNFKSRGDGYNCSFCFIVFE</sequence>
<name>A0A1I7WD46_HETBA</name>
<proteinExistence type="predicted"/>
<feature type="transmembrane region" description="Helical" evidence="1">
    <location>
        <begin position="79"/>
        <end position="96"/>
    </location>
</feature>